<feature type="transmembrane region" description="Helical" evidence="1">
    <location>
        <begin position="7"/>
        <end position="30"/>
    </location>
</feature>
<keyword evidence="1" id="KW-1133">Transmembrane helix</keyword>
<accession>A0A6M8HPJ2</accession>
<dbReference type="InterPro" id="IPR021836">
    <property type="entry name" value="DUF3429"/>
</dbReference>
<dbReference type="KEGG" id="lck:HN018_09665"/>
<protein>
    <submittedName>
        <fullName evidence="2">DUF3429 domain-containing protein</fullName>
    </submittedName>
</protein>
<dbReference type="PANTHER" id="PTHR15887:SF1">
    <property type="entry name" value="TRANSMEMBRANE PROTEIN 69"/>
    <property type="match status" value="1"/>
</dbReference>
<feature type="transmembrane region" description="Helical" evidence="1">
    <location>
        <begin position="103"/>
        <end position="123"/>
    </location>
</feature>
<gene>
    <name evidence="2" type="ORF">HN018_09665</name>
</gene>
<feature type="transmembrane region" description="Helical" evidence="1">
    <location>
        <begin position="42"/>
        <end position="64"/>
    </location>
</feature>
<dbReference type="Pfam" id="PF11911">
    <property type="entry name" value="DUF3429"/>
    <property type="match status" value="1"/>
</dbReference>
<dbReference type="Proteomes" id="UP000500767">
    <property type="component" value="Chromosome"/>
</dbReference>
<dbReference type="PANTHER" id="PTHR15887">
    <property type="entry name" value="TRANSMEMBRANE PROTEIN 69"/>
    <property type="match status" value="1"/>
</dbReference>
<evidence type="ECO:0000256" key="1">
    <source>
        <dbReference type="SAM" id="Phobius"/>
    </source>
</evidence>
<keyword evidence="1" id="KW-0812">Transmembrane</keyword>
<reference evidence="2 3" key="1">
    <citation type="journal article" date="2014" name="World J. Microbiol. Biotechnol.">
        <title>Biodiversity and physiological characteristics of Antarctic and Arctic lichens-associated bacteria.</title>
        <authorList>
            <person name="Lee Y.M."/>
            <person name="Kim E.H."/>
            <person name="Lee H.K."/>
            <person name="Hong S.G."/>
        </authorList>
    </citation>
    <scope>NUCLEOTIDE SEQUENCE [LARGE SCALE GENOMIC DNA]</scope>
    <source>
        <strain evidence="2 3">PAMC 26569</strain>
    </source>
</reference>
<name>A0A6M8HPJ2_9PROT</name>
<keyword evidence="3" id="KW-1185">Reference proteome</keyword>
<evidence type="ECO:0000313" key="3">
    <source>
        <dbReference type="Proteomes" id="UP000500767"/>
    </source>
</evidence>
<dbReference type="AlphaFoldDB" id="A0A6M8HPJ2"/>
<dbReference type="RefSeq" id="WP_171834047.1">
    <property type="nucleotide sequence ID" value="NZ_CP053708.1"/>
</dbReference>
<organism evidence="2 3">
    <name type="scientific">Lichenicola cladoniae</name>
    <dbReference type="NCBI Taxonomy" id="1484109"/>
    <lineage>
        <taxon>Bacteria</taxon>
        <taxon>Pseudomonadati</taxon>
        <taxon>Pseudomonadota</taxon>
        <taxon>Alphaproteobacteria</taxon>
        <taxon>Acetobacterales</taxon>
        <taxon>Acetobacteraceae</taxon>
        <taxon>Lichenicola</taxon>
    </lineage>
</organism>
<proteinExistence type="predicted"/>
<dbReference type="EMBL" id="CP053708">
    <property type="protein sequence ID" value="QKE90272.1"/>
    <property type="molecule type" value="Genomic_DNA"/>
</dbReference>
<feature type="transmembrane region" description="Helical" evidence="1">
    <location>
        <begin position="135"/>
        <end position="154"/>
    </location>
</feature>
<evidence type="ECO:0000313" key="2">
    <source>
        <dbReference type="EMBL" id="QKE90272.1"/>
    </source>
</evidence>
<keyword evidence="1" id="KW-0472">Membrane</keyword>
<sequence>MRRLPLLAVILGIGGLIPFVACAMGILIYPNQVPVPRLVQALIGYGAVILSFLGAVHWGLALAARPLDGPAPAGVLGRRLTLGVLPALVGWAAILIPMVASPVVSLVVLLLGFILTAVIEARTARAGLLPPGYMALRWLLTGVVSLCLIASIPVRL</sequence>